<evidence type="ECO:0000256" key="4">
    <source>
        <dbReference type="ARBA" id="ARBA00023136"/>
    </source>
</evidence>
<dbReference type="SUPFAM" id="SSF48452">
    <property type="entry name" value="TPR-like"/>
    <property type="match status" value="1"/>
</dbReference>
<dbReference type="RefSeq" id="WP_041887124.1">
    <property type="nucleotide sequence ID" value="NZ_CP157278.1"/>
</dbReference>
<feature type="domain" description="RagB/SusD" evidence="6">
    <location>
        <begin position="354"/>
        <end position="446"/>
    </location>
</feature>
<dbReference type="EMBL" id="JXRA01000157">
    <property type="protein sequence ID" value="KIO74607.1"/>
    <property type="molecule type" value="Genomic_DNA"/>
</dbReference>
<dbReference type="InterPro" id="IPR012944">
    <property type="entry name" value="SusD_RagB_dom"/>
</dbReference>
<reference evidence="8 9" key="1">
    <citation type="submission" date="2015-01" db="EMBL/GenBank/DDBJ databases">
        <title>Draft genome sequence of Pedobacter sp. NL19 isolated from sludge of an effluent treatment pond in an abandoned uranium mine.</title>
        <authorList>
            <person name="Santos T."/>
            <person name="Caetano T."/>
            <person name="Covas C."/>
            <person name="Cruz A."/>
            <person name="Mendo S."/>
        </authorList>
    </citation>
    <scope>NUCLEOTIDE SEQUENCE [LARGE SCALE GENOMIC DNA]</scope>
    <source>
        <strain evidence="8 9">NL19</strain>
    </source>
</reference>
<dbReference type="STRING" id="1503925.TH53_25445"/>
<evidence type="ECO:0000313" key="8">
    <source>
        <dbReference type="EMBL" id="KIO74607.1"/>
    </source>
</evidence>
<evidence type="ECO:0000256" key="3">
    <source>
        <dbReference type="ARBA" id="ARBA00022729"/>
    </source>
</evidence>
<feature type="domain" description="SusD-like N-terminal" evidence="7">
    <location>
        <begin position="23"/>
        <end position="208"/>
    </location>
</feature>
<dbReference type="OrthoDB" id="1097962at2"/>
<keyword evidence="3" id="KW-0732">Signal</keyword>
<dbReference type="GO" id="GO:0009279">
    <property type="term" value="C:cell outer membrane"/>
    <property type="evidence" value="ECO:0007669"/>
    <property type="project" value="UniProtKB-SubCell"/>
</dbReference>
<dbReference type="InterPro" id="IPR011990">
    <property type="entry name" value="TPR-like_helical_dom_sf"/>
</dbReference>
<evidence type="ECO:0000259" key="7">
    <source>
        <dbReference type="Pfam" id="PF14322"/>
    </source>
</evidence>
<sequence>MKIIYFKLMLIISISCSLCGCKKYLDVKPEDKILEEQVFTSRTGINNALNGLYINLTKNNLYGDNLTLSTVDILAQRYNVSSSHKLYQLSIYAYADKSSMDKIDEIWTNAYVTILNANAFVENVNKYKGVLDATSDSLFQGEAIGIRAMLHFDLLRLFGPVYNSADSVKTSIPYYQQSKTTVNDLLPANKVLDLVTADLSRAENLLKKDPVITSGVLPGSLQDGGDFLRNRNYRMNYFAVKALQARVNLYRGNKTAALQAAQVLISNADKFKWTTTANALNEKINPDRIFSTEMIFGVQNTQLYSNYQNEFDPALEDSKILAAIPGRLTTVFEANENDYRYNLNWVVPANGGKTYRTFYKYADVIDKTKPFRSAIPLIKISEMFYIAAESSSDQVQALTYLNKVRNNRGLLSLTAAAALSKELQKEYQKEFYGEGQLFYYYKRNKITTIPNGSSGSGNITMSAANYVLPLPLSETQYR</sequence>
<dbReference type="InterPro" id="IPR033985">
    <property type="entry name" value="SusD-like_N"/>
</dbReference>
<dbReference type="Pfam" id="PF14322">
    <property type="entry name" value="SusD-like_3"/>
    <property type="match status" value="1"/>
</dbReference>
<dbReference type="AlphaFoldDB" id="A0A0D0GBG2"/>
<dbReference type="PROSITE" id="PS51257">
    <property type="entry name" value="PROKAR_LIPOPROTEIN"/>
    <property type="match status" value="1"/>
</dbReference>
<evidence type="ECO:0000256" key="1">
    <source>
        <dbReference type="ARBA" id="ARBA00004442"/>
    </source>
</evidence>
<name>A0A0D0GBG2_9SPHI</name>
<evidence type="ECO:0000256" key="5">
    <source>
        <dbReference type="ARBA" id="ARBA00023237"/>
    </source>
</evidence>
<proteinExistence type="inferred from homology"/>
<dbReference type="Pfam" id="PF07980">
    <property type="entry name" value="SusD_RagB"/>
    <property type="match status" value="1"/>
</dbReference>
<keyword evidence="5" id="KW-0998">Cell outer membrane</keyword>
<organism evidence="8 9">
    <name type="scientific">Pedobacter lusitanus</name>
    <dbReference type="NCBI Taxonomy" id="1503925"/>
    <lineage>
        <taxon>Bacteria</taxon>
        <taxon>Pseudomonadati</taxon>
        <taxon>Bacteroidota</taxon>
        <taxon>Sphingobacteriia</taxon>
        <taxon>Sphingobacteriales</taxon>
        <taxon>Sphingobacteriaceae</taxon>
        <taxon>Pedobacter</taxon>
    </lineage>
</organism>
<comment type="subcellular location">
    <subcellularLocation>
        <location evidence="1">Cell outer membrane</location>
    </subcellularLocation>
</comment>
<protein>
    <recommendedName>
        <fullName evidence="10">SusD-like N-terminal domain-containing protein</fullName>
    </recommendedName>
</protein>
<evidence type="ECO:0000256" key="2">
    <source>
        <dbReference type="ARBA" id="ARBA00006275"/>
    </source>
</evidence>
<gene>
    <name evidence="8" type="ORF">TH53_25445</name>
</gene>
<keyword evidence="9" id="KW-1185">Reference proteome</keyword>
<comment type="similarity">
    <text evidence="2">Belongs to the SusD family.</text>
</comment>
<evidence type="ECO:0008006" key="10">
    <source>
        <dbReference type="Google" id="ProtNLM"/>
    </source>
</evidence>
<comment type="caution">
    <text evidence="8">The sequence shown here is derived from an EMBL/GenBank/DDBJ whole genome shotgun (WGS) entry which is preliminary data.</text>
</comment>
<dbReference type="Proteomes" id="UP000032049">
    <property type="component" value="Unassembled WGS sequence"/>
</dbReference>
<dbReference type="Gene3D" id="1.25.40.390">
    <property type="match status" value="1"/>
</dbReference>
<evidence type="ECO:0000259" key="6">
    <source>
        <dbReference type="Pfam" id="PF07980"/>
    </source>
</evidence>
<accession>A0A0D0GBG2</accession>
<evidence type="ECO:0000313" key="9">
    <source>
        <dbReference type="Proteomes" id="UP000032049"/>
    </source>
</evidence>
<keyword evidence="4" id="KW-0472">Membrane</keyword>